<evidence type="ECO:0000256" key="7">
    <source>
        <dbReference type="PROSITE-ProRule" id="PRU10141"/>
    </source>
</evidence>
<keyword evidence="4" id="KW-0418">Kinase</keyword>
<dbReference type="SUPFAM" id="SSF56112">
    <property type="entry name" value="Protein kinase-like (PK-like)"/>
    <property type="match status" value="1"/>
</dbReference>
<evidence type="ECO:0000256" key="5">
    <source>
        <dbReference type="ARBA" id="ARBA00022833"/>
    </source>
</evidence>
<reference evidence="12" key="1">
    <citation type="submission" date="2020-12" db="EMBL/GenBank/DDBJ databases">
        <title>Metabolic potential, ecology and presence of endohyphal bacteria is reflected in genomic diversity of Mucoromycotina.</title>
        <authorList>
            <person name="Muszewska A."/>
            <person name="Okrasinska A."/>
            <person name="Steczkiewicz K."/>
            <person name="Drgas O."/>
            <person name="Orlowska M."/>
            <person name="Perlinska-Lenart U."/>
            <person name="Aleksandrzak-Piekarczyk T."/>
            <person name="Szatraj K."/>
            <person name="Zielenkiewicz U."/>
            <person name="Pilsyk S."/>
            <person name="Malc E."/>
            <person name="Mieczkowski P."/>
            <person name="Kruszewska J.S."/>
            <person name="Biernat P."/>
            <person name="Pawlowska J."/>
        </authorList>
    </citation>
    <scope>NUCLEOTIDE SEQUENCE</scope>
    <source>
        <strain evidence="12">WA0000067209</strain>
    </source>
</reference>
<evidence type="ECO:0000313" key="12">
    <source>
        <dbReference type="EMBL" id="KAG2186391.1"/>
    </source>
</evidence>
<dbReference type="InterPro" id="IPR036872">
    <property type="entry name" value="CH_dom_sf"/>
</dbReference>
<dbReference type="EMBL" id="JAEPQZ010000001">
    <property type="protein sequence ID" value="KAG2186391.1"/>
    <property type="molecule type" value="Genomic_DNA"/>
</dbReference>
<keyword evidence="3 7" id="KW-0547">Nucleotide-binding</keyword>
<dbReference type="SUPFAM" id="SSF57889">
    <property type="entry name" value="Cysteine-rich domain"/>
    <property type="match status" value="1"/>
</dbReference>
<evidence type="ECO:0000259" key="9">
    <source>
        <dbReference type="PROSITE" id="PS50011"/>
    </source>
</evidence>
<dbReference type="GO" id="GO:0046872">
    <property type="term" value="F:metal ion binding"/>
    <property type="evidence" value="ECO:0007669"/>
    <property type="project" value="UniProtKB-KW"/>
</dbReference>
<evidence type="ECO:0000259" key="11">
    <source>
        <dbReference type="PROSITE" id="PS50081"/>
    </source>
</evidence>
<dbReference type="AlphaFoldDB" id="A0A8H7Q7W8"/>
<feature type="compositionally biased region" description="Polar residues" evidence="8">
    <location>
        <begin position="810"/>
        <end position="828"/>
    </location>
</feature>
<dbReference type="PROSITE" id="PS00107">
    <property type="entry name" value="PROTEIN_KINASE_ATP"/>
    <property type="match status" value="1"/>
</dbReference>
<feature type="compositionally biased region" description="Low complexity" evidence="8">
    <location>
        <begin position="335"/>
        <end position="346"/>
    </location>
</feature>
<dbReference type="InterPro" id="IPR001715">
    <property type="entry name" value="CH_dom"/>
</dbReference>
<keyword evidence="6 7" id="KW-0067">ATP-binding</keyword>
<feature type="binding site" evidence="7">
    <location>
        <position position="430"/>
    </location>
    <ligand>
        <name>ATP</name>
        <dbReference type="ChEBI" id="CHEBI:30616"/>
    </ligand>
</feature>
<evidence type="ECO:0000259" key="10">
    <source>
        <dbReference type="PROSITE" id="PS50021"/>
    </source>
</evidence>
<feature type="domain" description="Protein kinase" evidence="9">
    <location>
        <begin position="401"/>
        <end position="652"/>
    </location>
</feature>
<dbReference type="GO" id="GO:0005524">
    <property type="term" value="F:ATP binding"/>
    <property type="evidence" value="ECO:0007669"/>
    <property type="project" value="UniProtKB-UniRule"/>
</dbReference>
<dbReference type="InterPro" id="IPR046349">
    <property type="entry name" value="C1-like_sf"/>
</dbReference>
<feature type="compositionally biased region" description="Polar residues" evidence="8">
    <location>
        <begin position="244"/>
        <end position="256"/>
    </location>
</feature>
<dbReference type="PANTHER" id="PTHR48016">
    <property type="entry name" value="MAP KINASE KINASE KINASE SSK2-RELATED-RELATED"/>
    <property type="match status" value="1"/>
</dbReference>
<evidence type="ECO:0000256" key="3">
    <source>
        <dbReference type="ARBA" id="ARBA00022741"/>
    </source>
</evidence>
<feature type="region of interest" description="Disordered" evidence="8">
    <location>
        <begin position="165"/>
        <end position="264"/>
    </location>
</feature>
<dbReference type="InterPro" id="IPR011009">
    <property type="entry name" value="Kinase-like_dom_sf"/>
</dbReference>
<protein>
    <submittedName>
        <fullName evidence="12">Uncharacterized protein</fullName>
    </submittedName>
</protein>
<dbReference type="PROSITE" id="PS50081">
    <property type="entry name" value="ZF_DAG_PE_2"/>
    <property type="match status" value="1"/>
</dbReference>
<proteinExistence type="predicted"/>
<dbReference type="PRINTS" id="PR00109">
    <property type="entry name" value="TYRKINASE"/>
</dbReference>
<dbReference type="Proteomes" id="UP000654370">
    <property type="component" value="Unassembled WGS sequence"/>
</dbReference>
<dbReference type="GO" id="GO:0005737">
    <property type="term" value="C:cytoplasm"/>
    <property type="evidence" value="ECO:0007669"/>
    <property type="project" value="TreeGrafter"/>
</dbReference>
<dbReference type="SMART" id="SM00220">
    <property type="entry name" value="S_TKc"/>
    <property type="match status" value="1"/>
</dbReference>
<dbReference type="InterPro" id="IPR017441">
    <property type="entry name" value="Protein_kinase_ATP_BS"/>
</dbReference>
<feature type="non-terminal residue" evidence="12">
    <location>
        <position position="1"/>
    </location>
</feature>
<dbReference type="PROSITE" id="PS50021">
    <property type="entry name" value="CH"/>
    <property type="match status" value="1"/>
</dbReference>
<dbReference type="GO" id="GO:0004709">
    <property type="term" value="F:MAP kinase kinase kinase activity"/>
    <property type="evidence" value="ECO:0007669"/>
    <property type="project" value="TreeGrafter"/>
</dbReference>
<keyword evidence="13" id="KW-1185">Reference proteome</keyword>
<dbReference type="PANTHER" id="PTHR48016:SF4">
    <property type="entry name" value="PROTEIN KINASE DOMAIN-CONTAINING PROTEIN"/>
    <property type="match status" value="1"/>
</dbReference>
<dbReference type="Pfam" id="PF00069">
    <property type="entry name" value="Pkinase"/>
    <property type="match status" value="1"/>
</dbReference>
<feature type="domain" description="Calponin-homology (CH)" evidence="10">
    <location>
        <begin position="19"/>
        <end position="121"/>
    </location>
</feature>
<evidence type="ECO:0000256" key="8">
    <source>
        <dbReference type="SAM" id="MobiDB-lite"/>
    </source>
</evidence>
<dbReference type="SMART" id="SM00033">
    <property type="entry name" value="CH"/>
    <property type="match status" value="1"/>
</dbReference>
<gene>
    <name evidence="12" type="ORF">INT43_002829</name>
</gene>
<keyword evidence="1" id="KW-0808">Transferase</keyword>
<comment type="caution">
    <text evidence="12">The sequence shown here is derived from an EMBL/GenBank/DDBJ whole genome shotgun (WGS) entry which is preliminary data.</text>
</comment>
<name>A0A8H7Q7W8_MORIS</name>
<dbReference type="InterPro" id="IPR001245">
    <property type="entry name" value="Ser-Thr/Tyr_kinase_cat_dom"/>
</dbReference>
<dbReference type="Gene3D" id="1.10.418.10">
    <property type="entry name" value="Calponin-like domain"/>
    <property type="match status" value="1"/>
</dbReference>
<evidence type="ECO:0000256" key="4">
    <source>
        <dbReference type="ARBA" id="ARBA00022777"/>
    </source>
</evidence>
<dbReference type="PRINTS" id="PR00888">
    <property type="entry name" value="SM22CALPONIN"/>
</dbReference>
<organism evidence="12 13">
    <name type="scientific">Mortierella isabellina</name>
    <name type="common">Filamentous fungus</name>
    <name type="synonym">Umbelopsis isabellina</name>
    <dbReference type="NCBI Taxonomy" id="91625"/>
    <lineage>
        <taxon>Eukaryota</taxon>
        <taxon>Fungi</taxon>
        <taxon>Fungi incertae sedis</taxon>
        <taxon>Mucoromycota</taxon>
        <taxon>Mucoromycotina</taxon>
        <taxon>Umbelopsidomycetes</taxon>
        <taxon>Umbelopsidales</taxon>
        <taxon>Umbelopsidaceae</taxon>
        <taxon>Umbelopsis</taxon>
    </lineage>
</organism>
<evidence type="ECO:0000256" key="6">
    <source>
        <dbReference type="ARBA" id="ARBA00022840"/>
    </source>
</evidence>
<dbReference type="InterPro" id="IPR000719">
    <property type="entry name" value="Prot_kinase_dom"/>
</dbReference>
<feature type="region of interest" description="Disordered" evidence="8">
    <location>
        <begin position="320"/>
        <end position="350"/>
    </location>
</feature>
<dbReference type="Gene3D" id="1.10.510.10">
    <property type="entry name" value="Transferase(Phosphotransferase) domain 1"/>
    <property type="match status" value="1"/>
</dbReference>
<dbReference type="InterPro" id="IPR050538">
    <property type="entry name" value="MAP_kinase_kinase_kinase"/>
</dbReference>
<dbReference type="PROSITE" id="PS50011">
    <property type="entry name" value="PROTEIN_KINASE_DOM"/>
    <property type="match status" value="1"/>
</dbReference>
<feature type="domain" description="Phorbol-ester/DAG-type" evidence="11">
    <location>
        <begin position="728"/>
        <end position="770"/>
    </location>
</feature>
<evidence type="ECO:0000256" key="1">
    <source>
        <dbReference type="ARBA" id="ARBA00022679"/>
    </source>
</evidence>
<accession>A0A8H7Q7W8</accession>
<sequence>MTGSIAAGSFDRLRIEQQKSNAMAAKLFVENTLGQRLATDDLHQELKDGVVLCSLLNKIQAGTVAHINKKDQAFVKMANISSFLQGASLQNSELFQTVDLWEAKDMMAVVHTILSLARLNNKRTGCESKSHNQMQCLPVYNQNVKASIGIRKSTASRNLDEISKAIEHDKESNQSQRNRRHKKHESKHSAAAPTTSGRSSRRKEEEAPKATYLDVRNIFGQSNADKKQQPPSSMMEKENRRKSMNSLRRPSIKQNRSSLDLSSDDGLGSIVQWHSKRRSTTDSAYGSLNFMDENEQEDAKSEIQGVQQTLLEIRDVLNSRAPAASPKSPEPKAMPPLRLSPSKSSPTTHTNKLDIDIVSQGNEQQVRTTENNGNTQVENGVKQHRERVALRDDDGNVIAQYQLGNCIGKGQFGVVYRALNIDTGHLYAIKRIKIELQEGVDQEMMQEVELLKSMDHPNVVKYIGCVRTKKFLDVILEFVESGSLLSTLKSFGTFSENLVAAYTVKILLGLSYLHAKEVVHCDLKAANILATKTGSVKLTDFGVSLNLKLKQVDNGEPVGTPNWMAPEIIELQGASVKSDIWSLGCTIIELYSGKPPYSDLISMSALYRIVEDDVPPLPTGISEPMRKFLLSCFQKDPQKRPSAVELLRHDWLASAFAAEGDVSRLWTSENELFVNKINSFTTMNRSDNCLPGRPNAGDEDRPRIDLVRLNTRRGSLPARKAEKVHVVHHSFLKTTFEKAIVCKVCEYDIRRHGMFCEVCHDKCRSLAPHCVNATKHSENYSSRRDASFANPLHPPSNIPNHIPKSRQDRSSYLSSNHAGNMSSPNLLGSSKRPINLRRRSRPESDN</sequence>
<dbReference type="InterPro" id="IPR002219">
    <property type="entry name" value="PKC_DAG/PE"/>
</dbReference>
<dbReference type="CDD" id="cd00029">
    <property type="entry name" value="C1"/>
    <property type="match status" value="1"/>
</dbReference>
<dbReference type="InterPro" id="IPR003096">
    <property type="entry name" value="SM22_calponin"/>
</dbReference>
<feature type="region of interest" description="Disordered" evidence="8">
    <location>
        <begin position="779"/>
        <end position="846"/>
    </location>
</feature>
<evidence type="ECO:0000313" key="13">
    <source>
        <dbReference type="Proteomes" id="UP000654370"/>
    </source>
</evidence>
<keyword evidence="2" id="KW-0479">Metal-binding</keyword>
<evidence type="ECO:0000256" key="2">
    <source>
        <dbReference type="ARBA" id="ARBA00022723"/>
    </source>
</evidence>
<feature type="compositionally biased region" description="Basic residues" evidence="8">
    <location>
        <begin position="177"/>
        <end position="186"/>
    </location>
</feature>
<dbReference type="OrthoDB" id="8693905at2759"/>
<keyword evidence="5" id="KW-0862">Zinc</keyword>
<dbReference type="SUPFAM" id="SSF47576">
    <property type="entry name" value="Calponin-homology domain, CH-domain"/>
    <property type="match status" value="1"/>
</dbReference>
<dbReference type="CDD" id="cd06627">
    <property type="entry name" value="STKc_Cdc7_like"/>
    <property type="match status" value="1"/>
</dbReference>
<dbReference type="Pfam" id="PF00307">
    <property type="entry name" value="CH"/>
    <property type="match status" value="1"/>
</dbReference>